<sequence>MAYPTGTDIKAVLLESAAVKTATANMYADAVIDAALMIADTLAQGGKLMLCGNGGSAGDAQHIAAEFVATLDHRRPRGGLAALALTTDTSFITAYANDFGFEGIFQRQVEALGREGDVLLGISTSGNSANVAAAMDSARGSGIKTIGFTGEGGGKLAPLSDMLFAVPSRKTMHIQEAHIALGHVLTMAVEQIMGY</sequence>
<keyword evidence="6 10" id="KW-0479">Metal-binding</keyword>
<evidence type="ECO:0000256" key="5">
    <source>
        <dbReference type="ARBA" id="ARBA00022490"/>
    </source>
</evidence>
<comment type="subunit">
    <text evidence="10">Homotetramer.</text>
</comment>
<comment type="cofactor">
    <cofactor evidence="10">
        <name>Zn(2+)</name>
        <dbReference type="ChEBI" id="CHEBI:29105"/>
    </cofactor>
    <text evidence="10">Binds 1 zinc ion per subunit.</text>
</comment>
<dbReference type="GO" id="GO:0005737">
    <property type="term" value="C:cytoplasm"/>
    <property type="evidence" value="ECO:0007669"/>
    <property type="project" value="UniProtKB-SubCell"/>
</dbReference>
<feature type="binding site" evidence="10">
    <location>
        <position position="175"/>
    </location>
    <ligand>
        <name>Zn(2+)</name>
        <dbReference type="ChEBI" id="CHEBI:29105"/>
    </ligand>
</feature>
<dbReference type="CDD" id="cd05006">
    <property type="entry name" value="SIS_GmhA"/>
    <property type="match status" value="1"/>
</dbReference>
<dbReference type="eggNOG" id="COG0279">
    <property type="taxonomic scope" value="Bacteria"/>
</dbReference>
<feature type="binding site" evidence="10">
    <location>
        <position position="183"/>
    </location>
    <ligand>
        <name>Zn(2+)</name>
        <dbReference type="ChEBI" id="CHEBI:29105"/>
    </ligand>
</feature>
<dbReference type="InterPro" id="IPR050099">
    <property type="entry name" value="SIS_GmhA/DiaA_subfam"/>
</dbReference>
<dbReference type="SUPFAM" id="SSF53697">
    <property type="entry name" value="SIS domain"/>
    <property type="match status" value="1"/>
</dbReference>
<name>D5BUG8_PUNMI</name>
<evidence type="ECO:0000259" key="11">
    <source>
        <dbReference type="PROSITE" id="PS51464"/>
    </source>
</evidence>
<keyword evidence="5 10" id="KW-0963">Cytoplasm</keyword>
<comment type="pathway">
    <text evidence="10">Carbohydrate biosynthesis; D-glycero-D-manno-heptose 7-phosphate biosynthesis; D-glycero-alpha-D-manno-heptose 7-phosphate and D-glycero-beta-D-manno-heptose 7-phosphate from sedoheptulose 7-phosphate: step 1/1.</text>
</comment>
<proteinExistence type="inferred from homology"/>
<dbReference type="PANTHER" id="PTHR30390">
    <property type="entry name" value="SEDOHEPTULOSE 7-PHOSPHATE ISOMERASE / DNAA INITIATOR-ASSOCIATING FACTOR FOR REPLICATION INITIATION"/>
    <property type="match status" value="1"/>
</dbReference>
<evidence type="ECO:0000256" key="9">
    <source>
        <dbReference type="ARBA" id="ARBA00023277"/>
    </source>
</evidence>
<reference evidence="12 13" key="1">
    <citation type="journal article" date="2010" name="J. Bacteriol.">
        <title>Complete genome sequence of "Candidatus Puniceispirillum marinum" IMCC1322, a representative of the SAR116 clade in the Alphaproteobacteria.</title>
        <authorList>
            <person name="Oh H.M."/>
            <person name="Kwon K.K."/>
            <person name="Kang I."/>
            <person name="Kang S.G."/>
            <person name="Lee J.H."/>
            <person name="Kim S.J."/>
            <person name="Cho J.C."/>
        </authorList>
    </citation>
    <scope>NUCLEOTIDE SEQUENCE [LARGE SCALE GENOMIC DNA]</scope>
    <source>
        <strain evidence="12 13">IMCC1322</strain>
    </source>
</reference>
<evidence type="ECO:0000256" key="4">
    <source>
        <dbReference type="ARBA" id="ARBA00009894"/>
    </source>
</evidence>
<comment type="subcellular location">
    <subcellularLocation>
        <location evidence="3 10">Cytoplasm</location>
    </subcellularLocation>
</comment>
<dbReference type="InterPro" id="IPR046348">
    <property type="entry name" value="SIS_dom_sf"/>
</dbReference>
<dbReference type="GO" id="GO:0097367">
    <property type="term" value="F:carbohydrate derivative binding"/>
    <property type="evidence" value="ECO:0007669"/>
    <property type="project" value="InterPro"/>
</dbReference>
<evidence type="ECO:0000256" key="8">
    <source>
        <dbReference type="ARBA" id="ARBA00023235"/>
    </source>
</evidence>
<evidence type="ECO:0000256" key="1">
    <source>
        <dbReference type="ARBA" id="ARBA00000348"/>
    </source>
</evidence>
<dbReference type="EMBL" id="CP001751">
    <property type="protein sequence ID" value="ADE39915.1"/>
    <property type="molecule type" value="Genomic_DNA"/>
</dbReference>
<evidence type="ECO:0000256" key="10">
    <source>
        <dbReference type="HAMAP-Rule" id="MF_00067"/>
    </source>
</evidence>
<dbReference type="GO" id="GO:2001061">
    <property type="term" value="P:D-glycero-D-manno-heptose 7-phosphate biosynthetic process"/>
    <property type="evidence" value="ECO:0007669"/>
    <property type="project" value="UniProtKB-UniPathway"/>
</dbReference>
<organism evidence="12 13">
    <name type="scientific">Puniceispirillum marinum (strain IMCC1322)</name>
    <dbReference type="NCBI Taxonomy" id="488538"/>
    <lineage>
        <taxon>Bacteria</taxon>
        <taxon>Pseudomonadati</taxon>
        <taxon>Pseudomonadota</taxon>
        <taxon>Alphaproteobacteria</taxon>
        <taxon>Candidatus Puniceispirillales</taxon>
        <taxon>Candidatus Puniceispirillaceae</taxon>
        <taxon>Candidatus Puniceispirillum</taxon>
    </lineage>
</organism>
<comment type="similarity">
    <text evidence="4 10">Belongs to the SIS family. GmhA subfamily.</text>
</comment>
<evidence type="ECO:0000313" key="13">
    <source>
        <dbReference type="Proteomes" id="UP000007460"/>
    </source>
</evidence>
<dbReference type="GO" id="GO:0008968">
    <property type="term" value="F:D-sedoheptulose 7-phosphate isomerase activity"/>
    <property type="evidence" value="ECO:0007669"/>
    <property type="project" value="UniProtKB-UniRule"/>
</dbReference>
<dbReference type="UniPathway" id="UPA00041">
    <property type="reaction ID" value="UER00436"/>
</dbReference>
<dbReference type="EC" id="5.3.1.28" evidence="10"/>
<feature type="binding site" evidence="10">
    <location>
        <begin position="97"/>
        <end position="98"/>
    </location>
    <ligand>
        <name>substrate</name>
    </ligand>
</feature>
<dbReference type="RefSeq" id="WP_013046542.1">
    <property type="nucleotide sequence ID" value="NC_014010.1"/>
</dbReference>
<dbReference type="GO" id="GO:0005975">
    <property type="term" value="P:carbohydrate metabolic process"/>
    <property type="evidence" value="ECO:0007669"/>
    <property type="project" value="UniProtKB-UniRule"/>
</dbReference>
<dbReference type="Gene3D" id="3.40.50.10490">
    <property type="entry name" value="Glucose-6-phosphate isomerase like protein, domain 1"/>
    <property type="match status" value="1"/>
</dbReference>
<dbReference type="Proteomes" id="UP000007460">
    <property type="component" value="Chromosome"/>
</dbReference>
<feature type="binding site" evidence="10">
    <location>
        <begin position="123"/>
        <end position="125"/>
    </location>
    <ligand>
        <name>substrate</name>
    </ligand>
</feature>
<evidence type="ECO:0000256" key="6">
    <source>
        <dbReference type="ARBA" id="ARBA00022723"/>
    </source>
</evidence>
<feature type="binding site" evidence="10">
    <location>
        <position position="66"/>
    </location>
    <ligand>
        <name>substrate</name>
    </ligand>
</feature>
<keyword evidence="13" id="KW-1185">Reference proteome</keyword>
<dbReference type="STRING" id="488538.SAR116_1672"/>
<feature type="binding site" evidence="10">
    <location>
        <position position="66"/>
    </location>
    <ligand>
        <name>Zn(2+)</name>
        <dbReference type="ChEBI" id="CHEBI:29105"/>
    </ligand>
</feature>
<feature type="binding site" evidence="10">
    <location>
        <begin position="53"/>
        <end position="55"/>
    </location>
    <ligand>
        <name>substrate</name>
    </ligand>
</feature>
<protein>
    <recommendedName>
        <fullName evidence="10">Phosphoheptose isomerase</fullName>
        <ecNumber evidence="10">5.3.1.28</ecNumber>
    </recommendedName>
    <alternativeName>
        <fullName evidence="10">Sedoheptulose 7-phosphate isomerase</fullName>
    </alternativeName>
</protein>
<dbReference type="InterPro" id="IPR004515">
    <property type="entry name" value="Phosphoheptose_Isoase"/>
</dbReference>
<comment type="catalytic activity">
    <reaction evidence="1 10">
        <text>2 D-sedoheptulose 7-phosphate = D-glycero-alpha-D-manno-heptose 7-phosphate + D-glycero-beta-D-manno-heptose 7-phosphate</text>
        <dbReference type="Rhea" id="RHEA:27489"/>
        <dbReference type="ChEBI" id="CHEBI:57483"/>
        <dbReference type="ChEBI" id="CHEBI:60203"/>
        <dbReference type="ChEBI" id="CHEBI:60204"/>
        <dbReference type="EC" id="5.3.1.28"/>
    </reaction>
</comment>
<gene>
    <name evidence="10" type="primary">gmhA</name>
    <name evidence="12" type="ordered locus">SAR116_1672</name>
</gene>
<dbReference type="OrthoDB" id="9810929at2"/>
<dbReference type="Pfam" id="PF13580">
    <property type="entry name" value="SIS_2"/>
    <property type="match status" value="1"/>
</dbReference>
<dbReference type="PROSITE" id="PS51464">
    <property type="entry name" value="SIS"/>
    <property type="match status" value="1"/>
</dbReference>
<keyword evidence="8 10" id="KW-0413">Isomerase</keyword>
<feature type="binding site" evidence="10">
    <location>
        <position position="62"/>
    </location>
    <ligand>
        <name>Zn(2+)</name>
        <dbReference type="ChEBI" id="CHEBI:29105"/>
    </ligand>
</feature>
<comment type="miscellaneous">
    <text evidence="10">The reaction produces a racemic mixture of D-glycero-alpha-D-manno-heptose 7-phosphate and D-glycero-beta-D-manno-heptose 7-phosphate.</text>
</comment>
<dbReference type="InterPro" id="IPR001347">
    <property type="entry name" value="SIS_dom"/>
</dbReference>
<dbReference type="HOGENOM" id="CLU_080999_4_0_5"/>
<dbReference type="KEGG" id="apb:SAR116_1672"/>
<accession>D5BUG8</accession>
<keyword evidence="7 10" id="KW-0862">Zinc</keyword>
<keyword evidence="9 10" id="KW-0119">Carbohydrate metabolism</keyword>
<feature type="binding site" evidence="10">
    <location>
        <position position="175"/>
    </location>
    <ligand>
        <name>substrate</name>
    </ligand>
</feature>
<evidence type="ECO:0000313" key="12">
    <source>
        <dbReference type="EMBL" id="ADE39915.1"/>
    </source>
</evidence>
<evidence type="ECO:0000256" key="2">
    <source>
        <dbReference type="ARBA" id="ARBA00003172"/>
    </source>
</evidence>
<dbReference type="GO" id="GO:0008270">
    <property type="term" value="F:zinc ion binding"/>
    <property type="evidence" value="ECO:0007669"/>
    <property type="project" value="UniProtKB-UniRule"/>
</dbReference>
<feature type="domain" description="SIS" evidence="11">
    <location>
        <begin position="38"/>
        <end position="195"/>
    </location>
</feature>
<dbReference type="PANTHER" id="PTHR30390:SF6">
    <property type="entry name" value="DNAA INITIATOR-ASSOCIATING PROTEIN DIAA"/>
    <property type="match status" value="1"/>
</dbReference>
<comment type="function">
    <text evidence="2 10">Catalyzes the isomerization of sedoheptulose 7-phosphate in D-glycero-D-manno-heptose 7-phosphate.</text>
</comment>
<evidence type="ECO:0000256" key="3">
    <source>
        <dbReference type="ARBA" id="ARBA00004496"/>
    </source>
</evidence>
<evidence type="ECO:0000256" key="7">
    <source>
        <dbReference type="ARBA" id="ARBA00022833"/>
    </source>
</evidence>
<feature type="binding site" evidence="10">
    <location>
        <position position="128"/>
    </location>
    <ligand>
        <name>substrate</name>
    </ligand>
</feature>
<dbReference type="AlphaFoldDB" id="D5BUG8"/>
<dbReference type="HAMAP" id="MF_00067">
    <property type="entry name" value="GmhA"/>
    <property type="match status" value="1"/>
</dbReference>
<dbReference type="InterPro" id="IPR035461">
    <property type="entry name" value="GmhA/DiaA"/>
</dbReference>